<feature type="domain" description="HD" evidence="3">
    <location>
        <begin position="477"/>
        <end position="618"/>
    </location>
</feature>
<dbReference type="PANTHER" id="PTHR36442">
    <property type="entry name" value="CYCLIC-DI-AMP PHOSPHODIESTERASE PGPH"/>
    <property type="match status" value="1"/>
</dbReference>
<evidence type="ECO:0000256" key="2">
    <source>
        <dbReference type="SAM" id="Phobius"/>
    </source>
</evidence>
<dbReference type="SUPFAM" id="SSF109604">
    <property type="entry name" value="HD-domain/PDEase-like"/>
    <property type="match status" value="1"/>
</dbReference>
<keyword evidence="2" id="KW-1133">Transmembrane helix</keyword>
<accession>A0A411YAE8</accession>
<dbReference type="AlphaFoldDB" id="A0A411YAE8"/>
<dbReference type="Pfam" id="PF07697">
    <property type="entry name" value="7TMR-HDED"/>
    <property type="match status" value="1"/>
</dbReference>
<feature type="compositionally biased region" description="Low complexity" evidence="1">
    <location>
        <begin position="735"/>
        <end position="747"/>
    </location>
</feature>
<dbReference type="KEGG" id="erz:ER308_00460"/>
<name>A0A411YAE8_9ACTN</name>
<dbReference type="InterPro" id="IPR052722">
    <property type="entry name" value="PgpH_phosphodiesterase"/>
</dbReference>
<feature type="transmembrane region" description="Helical" evidence="2">
    <location>
        <begin position="264"/>
        <end position="285"/>
    </location>
</feature>
<dbReference type="CDD" id="cd00077">
    <property type="entry name" value="HDc"/>
    <property type="match status" value="1"/>
</dbReference>
<keyword evidence="2" id="KW-0472">Membrane</keyword>
<feature type="compositionally biased region" description="Basic and acidic residues" evidence="1">
    <location>
        <begin position="755"/>
        <end position="764"/>
    </location>
</feature>
<feature type="transmembrane region" description="Helical" evidence="2">
    <location>
        <begin position="368"/>
        <end position="388"/>
    </location>
</feature>
<dbReference type="Proteomes" id="UP000291469">
    <property type="component" value="Chromosome"/>
</dbReference>
<gene>
    <name evidence="6" type="ORF">ER308_00460</name>
</gene>
<keyword evidence="7" id="KW-1185">Reference proteome</keyword>
<dbReference type="Gene3D" id="1.10.3210.10">
    <property type="entry name" value="Hypothetical protein af1432"/>
    <property type="match status" value="1"/>
</dbReference>
<feature type="transmembrane region" description="Helical" evidence="2">
    <location>
        <begin position="400"/>
        <end position="427"/>
    </location>
</feature>
<feature type="domain" description="Metal-dependent phosphohydrolase 7TM extracellular" evidence="4">
    <location>
        <begin position="40"/>
        <end position="256"/>
    </location>
</feature>
<organism evidence="6 7">
    <name type="scientific">Egibacter rhizosphaerae</name>
    <dbReference type="NCBI Taxonomy" id="1670831"/>
    <lineage>
        <taxon>Bacteria</taxon>
        <taxon>Bacillati</taxon>
        <taxon>Actinomycetota</taxon>
        <taxon>Nitriliruptoria</taxon>
        <taxon>Egibacterales</taxon>
        <taxon>Egibacteraceae</taxon>
        <taxon>Egibacter</taxon>
    </lineage>
</organism>
<dbReference type="InterPro" id="IPR006675">
    <property type="entry name" value="HDIG_dom"/>
</dbReference>
<evidence type="ECO:0000256" key="1">
    <source>
        <dbReference type="SAM" id="MobiDB-lite"/>
    </source>
</evidence>
<dbReference type="RefSeq" id="WP_131153191.1">
    <property type="nucleotide sequence ID" value="NZ_CP036402.1"/>
</dbReference>
<evidence type="ECO:0000259" key="5">
    <source>
        <dbReference type="Pfam" id="PF07698"/>
    </source>
</evidence>
<evidence type="ECO:0000259" key="4">
    <source>
        <dbReference type="Pfam" id="PF07697"/>
    </source>
</evidence>
<feature type="region of interest" description="Disordered" evidence="1">
    <location>
        <begin position="686"/>
        <end position="779"/>
    </location>
</feature>
<proteinExistence type="predicted"/>
<feature type="transmembrane region" description="Helical" evidence="2">
    <location>
        <begin position="297"/>
        <end position="318"/>
    </location>
</feature>
<dbReference type="OrthoDB" id="9806952at2"/>
<dbReference type="InterPro" id="IPR006674">
    <property type="entry name" value="HD_domain"/>
</dbReference>
<dbReference type="InterPro" id="IPR011621">
    <property type="entry name" value="Metal-dep_PHydrolase_7TM_intra"/>
</dbReference>
<keyword evidence="2" id="KW-0812">Transmembrane</keyword>
<evidence type="ECO:0000259" key="3">
    <source>
        <dbReference type="Pfam" id="PF01966"/>
    </source>
</evidence>
<feature type="domain" description="Metal-dependent phosphohydrolase 7TM intracellular" evidence="5">
    <location>
        <begin position="265"/>
        <end position="451"/>
    </location>
</feature>
<evidence type="ECO:0000313" key="7">
    <source>
        <dbReference type="Proteomes" id="UP000291469"/>
    </source>
</evidence>
<sequence>MAPLTGPEWLQRIAALLLAALVVPAIMSVSAFLGDTPIREGEPSPRTVFAPEGVQIADPEATEREQRAAEESVEPVLVDDEEARSDFVQDVRDVFSRVETARQAGPDDEAPPEEEQVESLAERTDLLDERGLAALVDLNDEQLAEARSDAVDIAQQLARQEIEEGEVDQVVADQLRGELAVRSFPGEVGEVAVAPLIEEAARPTVRVDEQATAQARQEAASEVDEVVRAFVGGGSIVEAGEPVDEIQMEALQRLGLEGAEPWQWVLRALAVSFVTGAAVAFYLRAYRRKVWASSRKLLLFAVLVTLFAALAETVALFAPDPTSGWLYVLPAGAIAMLATILFDPPVGVLSTIPMAVLVAFSMPQEPGVLVFTILASLASVPLVSRLSARGDLRKAAWQSTLVYILLAVVLAATFGGPIEIAALAGLLNGVATAVIVNGSLPFLESLFGVLTATSLLDLQDRNHPLLRELEQKALGSYNHSIMVSTMVERACRRIGADSLLGSVAALYHDIGKVRRPYFFVENQFGIANPHDELPPEASAEIIQAHVDDGIEMARSSRLPAEVVEGIASHHGTTRVDYFYRQAVNARGREEVDEGAFRYPGRKPASKEMAVLMLADCCEGASRAAALADRNLTRDDLEGIVRGLVTDRVEDGQLDEANLTFRELAIVQDTFVETLVGVYHPRIAYPKLDGDPPTPAGASHGSTGGTPAEERDAGDADAGPESPGVEATRDPRATNAPEPAADPPRAAANGQSVGARDGDPVRVSDEDATDSEQDTDRGRG</sequence>
<protein>
    <submittedName>
        <fullName evidence="6">HDIG domain-containing protein</fullName>
    </submittedName>
</protein>
<dbReference type="InterPro" id="IPR003607">
    <property type="entry name" value="HD/PDEase_dom"/>
</dbReference>
<dbReference type="EMBL" id="CP036402">
    <property type="protein sequence ID" value="QBI18193.1"/>
    <property type="molecule type" value="Genomic_DNA"/>
</dbReference>
<dbReference type="NCBIfam" id="TIGR00277">
    <property type="entry name" value="HDIG"/>
    <property type="match status" value="1"/>
</dbReference>
<dbReference type="PANTHER" id="PTHR36442:SF1">
    <property type="entry name" value="CYCLIC-DI-AMP PHOSPHODIESTERASE PGPH"/>
    <property type="match status" value="1"/>
</dbReference>
<reference evidence="6 7" key="1">
    <citation type="submission" date="2019-01" db="EMBL/GenBank/DDBJ databases">
        <title>Egibacter rhizosphaerae EGI 80759T.</title>
        <authorList>
            <person name="Chen D.-D."/>
            <person name="Tian Y."/>
            <person name="Jiao J.-Y."/>
            <person name="Zhang X.-T."/>
            <person name="Zhang Y.-G."/>
            <person name="Zhang Y."/>
            <person name="Xiao M."/>
            <person name="Shu W.-S."/>
            <person name="Li W.-J."/>
        </authorList>
    </citation>
    <scope>NUCLEOTIDE SEQUENCE [LARGE SCALE GENOMIC DNA]</scope>
    <source>
        <strain evidence="6 7">EGI 80759</strain>
    </source>
</reference>
<dbReference type="Pfam" id="PF01966">
    <property type="entry name" value="HD"/>
    <property type="match status" value="1"/>
</dbReference>
<evidence type="ECO:0000313" key="6">
    <source>
        <dbReference type="EMBL" id="QBI18193.1"/>
    </source>
</evidence>
<dbReference type="InterPro" id="IPR011624">
    <property type="entry name" value="Metal-dep_PHydrolase_7TM_extra"/>
</dbReference>
<dbReference type="Pfam" id="PF07698">
    <property type="entry name" value="7TM-7TMR_HD"/>
    <property type="match status" value="1"/>
</dbReference>